<dbReference type="Pfam" id="PF08447">
    <property type="entry name" value="PAS_3"/>
    <property type="match status" value="1"/>
</dbReference>
<dbReference type="SMART" id="SM00086">
    <property type="entry name" value="PAC"/>
    <property type="match status" value="1"/>
</dbReference>
<feature type="domain" description="Response regulatory" evidence="8">
    <location>
        <begin position="832"/>
        <end position="949"/>
    </location>
</feature>
<keyword evidence="5" id="KW-0418">Kinase</keyword>
<dbReference type="Pfam" id="PF00072">
    <property type="entry name" value="Response_reg"/>
    <property type="match status" value="1"/>
</dbReference>
<feature type="domain" description="PAC" evidence="10">
    <location>
        <begin position="510"/>
        <end position="563"/>
    </location>
</feature>
<evidence type="ECO:0000256" key="5">
    <source>
        <dbReference type="ARBA" id="ARBA00022777"/>
    </source>
</evidence>
<dbReference type="InterPro" id="IPR000700">
    <property type="entry name" value="PAS-assoc_C"/>
</dbReference>
<evidence type="ECO:0000259" key="10">
    <source>
        <dbReference type="PROSITE" id="PS50113"/>
    </source>
</evidence>
<dbReference type="GO" id="GO:0000155">
    <property type="term" value="F:phosphorelay sensor kinase activity"/>
    <property type="evidence" value="ECO:0007669"/>
    <property type="project" value="InterPro"/>
</dbReference>
<dbReference type="Gene3D" id="1.10.287.130">
    <property type="match status" value="1"/>
</dbReference>
<keyword evidence="11" id="KW-0547">Nucleotide-binding</keyword>
<dbReference type="NCBIfam" id="TIGR00229">
    <property type="entry name" value="sensory_box"/>
    <property type="match status" value="2"/>
</dbReference>
<evidence type="ECO:0000256" key="3">
    <source>
        <dbReference type="ARBA" id="ARBA00022553"/>
    </source>
</evidence>
<dbReference type="EC" id="2.7.13.3" evidence="2"/>
<feature type="domain" description="PAS" evidence="9">
    <location>
        <begin position="314"/>
        <end position="384"/>
    </location>
</feature>
<dbReference type="Gene3D" id="3.40.50.2300">
    <property type="match status" value="1"/>
</dbReference>
<dbReference type="InterPro" id="IPR001789">
    <property type="entry name" value="Sig_transdc_resp-reg_receiver"/>
</dbReference>
<dbReference type="PANTHER" id="PTHR43047">
    <property type="entry name" value="TWO-COMPONENT HISTIDINE PROTEIN KINASE"/>
    <property type="match status" value="1"/>
</dbReference>
<dbReference type="Pfam" id="PF02518">
    <property type="entry name" value="HATPase_c"/>
    <property type="match status" value="1"/>
</dbReference>
<dbReference type="GO" id="GO:0009927">
    <property type="term" value="F:histidine phosphotransfer kinase activity"/>
    <property type="evidence" value="ECO:0007669"/>
    <property type="project" value="TreeGrafter"/>
</dbReference>
<evidence type="ECO:0000259" key="9">
    <source>
        <dbReference type="PROSITE" id="PS50112"/>
    </source>
</evidence>
<protein>
    <recommendedName>
        <fullName evidence="2">histidine kinase</fullName>
        <ecNumber evidence="2">2.7.13.3</ecNumber>
    </recommendedName>
</protein>
<keyword evidence="11" id="KW-0067">ATP-binding</keyword>
<evidence type="ECO:0000259" key="8">
    <source>
        <dbReference type="PROSITE" id="PS50110"/>
    </source>
</evidence>
<dbReference type="InterPro" id="IPR036097">
    <property type="entry name" value="HisK_dim/P_sf"/>
</dbReference>
<name>A0AAW9QFJ4_9BURK</name>
<dbReference type="Pfam" id="PF08448">
    <property type="entry name" value="PAS_4"/>
    <property type="match status" value="1"/>
</dbReference>
<dbReference type="InterPro" id="IPR000014">
    <property type="entry name" value="PAS"/>
</dbReference>
<comment type="catalytic activity">
    <reaction evidence="1">
        <text>ATP + protein L-histidine = ADP + protein N-phospho-L-histidine.</text>
        <dbReference type="EC" id="2.7.13.3"/>
    </reaction>
</comment>
<keyword evidence="3 6" id="KW-0597">Phosphoprotein</keyword>
<dbReference type="PROSITE" id="PS50112">
    <property type="entry name" value="PAS"/>
    <property type="match status" value="2"/>
</dbReference>
<dbReference type="PROSITE" id="PS50113">
    <property type="entry name" value="PAC"/>
    <property type="match status" value="1"/>
</dbReference>
<dbReference type="Gene3D" id="3.30.450.20">
    <property type="entry name" value="PAS domain"/>
    <property type="match status" value="3"/>
</dbReference>
<dbReference type="SUPFAM" id="SSF55781">
    <property type="entry name" value="GAF domain-like"/>
    <property type="match status" value="1"/>
</dbReference>
<dbReference type="InterPro" id="IPR005467">
    <property type="entry name" value="His_kinase_dom"/>
</dbReference>
<dbReference type="InterPro" id="IPR003661">
    <property type="entry name" value="HisK_dim/P_dom"/>
</dbReference>
<organism evidence="11 12">
    <name type="scientific">Aquincola agrisoli</name>
    <dbReference type="NCBI Taxonomy" id="3119538"/>
    <lineage>
        <taxon>Bacteria</taxon>
        <taxon>Pseudomonadati</taxon>
        <taxon>Pseudomonadota</taxon>
        <taxon>Betaproteobacteria</taxon>
        <taxon>Burkholderiales</taxon>
        <taxon>Sphaerotilaceae</taxon>
        <taxon>Aquincola</taxon>
    </lineage>
</organism>
<feature type="modified residue" description="4-aspartylphosphate" evidence="6">
    <location>
        <position position="882"/>
    </location>
</feature>
<proteinExistence type="predicted"/>
<dbReference type="InterPro" id="IPR013656">
    <property type="entry name" value="PAS_4"/>
</dbReference>
<dbReference type="PROSITE" id="PS50110">
    <property type="entry name" value="RESPONSE_REGULATORY"/>
    <property type="match status" value="1"/>
</dbReference>
<evidence type="ECO:0000313" key="11">
    <source>
        <dbReference type="EMBL" id="MEF7615975.1"/>
    </source>
</evidence>
<reference evidence="11 12" key="1">
    <citation type="submission" date="2024-02" db="EMBL/GenBank/DDBJ databases">
        <title>Genome sequence of Aquincola sp. MAHUQ-54.</title>
        <authorList>
            <person name="Huq M.A."/>
        </authorList>
    </citation>
    <scope>NUCLEOTIDE SEQUENCE [LARGE SCALE GENOMIC DNA]</scope>
    <source>
        <strain evidence="11 12">MAHUQ-54</strain>
    </source>
</reference>
<dbReference type="PROSITE" id="PS50109">
    <property type="entry name" value="HIS_KIN"/>
    <property type="match status" value="1"/>
</dbReference>
<evidence type="ECO:0000256" key="1">
    <source>
        <dbReference type="ARBA" id="ARBA00000085"/>
    </source>
</evidence>
<dbReference type="SUPFAM" id="SSF52172">
    <property type="entry name" value="CheY-like"/>
    <property type="match status" value="1"/>
</dbReference>
<keyword evidence="4" id="KW-0808">Transferase</keyword>
<dbReference type="GO" id="GO:0005886">
    <property type="term" value="C:plasma membrane"/>
    <property type="evidence" value="ECO:0007669"/>
    <property type="project" value="TreeGrafter"/>
</dbReference>
<dbReference type="RefSeq" id="WP_332291338.1">
    <property type="nucleotide sequence ID" value="NZ_JAZIBG010000036.1"/>
</dbReference>
<dbReference type="AlphaFoldDB" id="A0AAW9QFJ4"/>
<dbReference type="GO" id="GO:0005524">
    <property type="term" value="F:ATP binding"/>
    <property type="evidence" value="ECO:0007669"/>
    <property type="project" value="UniProtKB-KW"/>
</dbReference>
<dbReference type="CDD" id="cd00082">
    <property type="entry name" value="HisKA"/>
    <property type="match status" value="1"/>
</dbReference>
<evidence type="ECO:0000313" key="12">
    <source>
        <dbReference type="Proteomes" id="UP001336250"/>
    </source>
</evidence>
<dbReference type="InterPro" id="IPR036890">
    <property type="entry name" value="HATPase_C_sf"/>
</dbReference>
<feature type="domain" description="PAS" evidence="9">
    <location>
        <begin position="434"/>
        <end position="506"/>
    </location>
</feature>
<dbReference type="SMART" id="SM00387">
    <property type="entry name" value="HATPase_c"/>
    <property type="match status" value="1"/>
</dbReference>
<dbReference type="InterPro" id="IPR001610">
    <property type="entry name" value="PAC"/>
</dbReference>
<accession>A0AAW9QFJ4</accession>
<dbReference type="PANTHER" id="PTHR43047:SF72">
    <property type="entry name" value="OSMOSENSING HISTIDINE PROTEIN KINASE SLN1"/>
    <property type="match status" value="1"/>
</dbReference>
<dbReference type="EMBL" id="JAZIBG010000036">
    <property type="protein sequence ID" value="MEF7615975.1"/>
    <property type="molecule type" value="Genomic_DNA"/>
</dbReference>
<dbReference type="SUPFAM" id="SSF55874">
    <property type="entry name" value="ATPase domain of HSP90 chaperone/DNA topoisomerase II/histidine kinase"/>
    <property type="match status" value="1"/>
</dbReference>
<dbReference type="SUPFAM" id="SSF55785">
    <property type="entry name" value="PYP-like sensor domain (PAS domain)"/>
    <property type="match status" value="2"/>
</dbReference>
<evidence type="ECO:0000256" key="2">
    <source>
        <dbReference type="ARBA" id="ARBA00012438"/>
    </source>
</evidence>
<dbReference type="CDD" id="cd00130">
    <property type="entry name" value="PAS"/>
    <property type="match status" value="2"/>
</dbReference>
<comment type="caution">
    <text evidence="11">The sequence shown here is derived from an EMBL/GenBank/DDBJ whole genome shotgun (WGS) entry which is preliminary data.</text>
</comment>
<dbReference type="SUPFAM" id="SSF47384">
    <property type="entry name" value="Homodimeric domain of signal transducing histidine kinase"/>
    <property type="match status" value="1"/>
</dbReference>
<sequence>MNAVPGAPAPVSAREGLPAAALDQLDASPDPAFDALVRQAARCSASPIAALTVFTGQRAFSKAAVGMLRHEAALLQPLCARVVASDHAQVLRGIAGDEALEAAGRRTAQALQIEVYAGVPVRVHGLPVGTLCTMGPASFEADDAVLQGLHDLATACGGLVESRLAALPALAREAGNRAAQRAQQLLNQTLEGLAASVMISDADGRILMANQRWHRQIGALLPRGCDRWPDAVRHLARAGHYQQAVGREDAFVAWRLSLPAPSPKPQETQWRGGWVLLNDRLLPDGTVVHLSMDITDRRRAAMALAEEQSRARTSDARMRAVLGAVPDLWFVIDDDGRYRHCSDPDHPAIAWPYMESRGRSMFEVLPPDLSAATRAAVQRARATGETQRQEYELEVRGVPGWYEARISPMPHGELLYLVRDLTELRALAAEVRLNEARWKFALDGAGHGVWDWHADTGNTYFSSYWKEMLGYADHEIGNRWDEWSSRVHPDDLPVVLEALRAYQHGEAPAYEIDYRMRHRDGHELWIRDRGQIVARRADGSALRMVGTQSDITRQRSTEAALRNKQAAELASRSKSEFLSRMSHEMRTPLNAVIGFAQLLRLQGGARLDYVDHVLEASQHLLTLINDVLDLQQVEEGRLNLHLQPVAAAPLVNACATMLQPLAQARGVTQQLPAAPANLPRLVADEQRLRQVLLNIGSNAIKYNRPGGQVRWSMEATPGGVLAIVVEDTGSGMTEDQQARLFQPFERLGRESSIEGSGLGLLIARRLVGDMGGAVALSSQPGVGTRVRIELPVEAMEAYAAAPPPAGPAETAEKTAVEAVAARAADDQAPPLQLLYLEDNRVNALLFAEALRQHTDIELHIAETGAQAFELLEGMQPDVLVLDANLPDCSGYDVLARIRGMPALARVPAYMCSADAAPEDMARAREAGFEGYWAKPLDLSRILADLRRLGAGIR</sequence>
<dbReference type="Proteomes" id="UP001336250">
    <property type="component" value="Unassembled WGS sequence"/>
</dbReference>
<evidence type="ECO:0000256" key="6">
    <source>
        <dbReference type="PROSITE-ProRule" id="PRU00169"/>
    </source>
</evidence>
<dbReference type="Pfam" id="PF00512">
    <property type="entry name" value="HisKA"/>
    <property type="match status" value="1"/>
</dbReference>
<dbReference type="InterPro" id="IPR035965">
    <property type="entry name" value="PAS-like_dom_sf"/>
</dbReference>
<keyword evidence="12" id="KW-1185">Reference proteome</keyword>
<dbReference type="InterPro" id="IPR004358">
    <property type="entry name" value="Sig_transdc_His_kin-like_C"/>
</dbReference>
<dbReference type="PRINTS" id="PR00344">
    <property type="entry name" value="BCTRLSENSOR"/>
</dbReference>
<dbReference type="SMART" id="SM00448">
    <property type="entry name" value="REC"/>
    <property type="match status" value="1"/>
</dbReference>
<dbReference type="Gene3D" id="3.30.565.10">
    <property type="entry name" value="Histidine kinase-like ATPase, C-terminal domain"/>
    <property type="match status" value="1"/>
</dbReference>
<evidence type="ECO:0000259" key="7">
    <source>
        <dbReference type="PROSITE" id="PS50109"/>
    </source>
</evidence>
<feature type="domain" description="Histidine kinase" evidence="7">
    <location>
        <begin position="580"/>
        <end position="794"/>
    </location>
</feature>
<dbReference type="SMART" id="SM00091">
    <property type="entry name" value="PAS"/>
    <property type="match status" value="3"/>
</dbReference>
<dbReference type="SMART" id="SM00388">
    <property type="entry name" value="HisKA"/>
    <property type="match status" value="1"/>
</dbReference>
<dbReference type="InterPro" id="IPR003594">
    <property type="entry name" value="HATPase_dom"/>
</dbReference>
<evidence type="ECO:0000256" key="4">
    <source>
        <dbReference type="ARBA" id="ARBA00022679"/>
    </source>
</evidence>
<gene>
    <name evidence="11" type="ORF">V4F39_18820</name>
</gene>
<dbReference type="InterPro" id="IPR011006">
    <property type="entry name" value="CheY-like_superfamily"/>
</dbReference>
<dbReference type="InterPro" id="IPR013655">
    <property type="entry name" value="PAS_fold_3"/>
</dbReference>